<keyword evidence="3" id="KW-0804">Transcription</keyword>
<dbReference type="RefSeq" id="WP_170085842.1">
    <property type="nucleotide sequence ID" value="NZ_CP024955.1"/>
</dbReference>
<dbReference type="AlphaFoldDB" id="A0A6F9EBU4"/>
<dbReference type="SMART" id="SM00345">
    <property type="entry name" value="HTH_GNTR"/>
    <property type="match status" value="1"/>
</dbReference>
<dbReference type="GO" id="GO:0003700">
    <property type="term" value="F:DNA-binding transcription factor activity"/>
    <property type="evidence" value="ECO:0007669"/>
    <property type="project" value="InterPro"/>
</dbReference>
<evidence type="ECO:0000259" key="4">
    <source>
        <dbReference type="PROSITE" id="PS50949"/>
    </source>
</evidence>
<reference evidence="5 6" key="1">
    <citation type="submission" date="2020-04" db="EMBL/GenBank/DDBJ databases">
        <authorList>
            <person name="Hogendoorn C."/>
        </authorList>
    </citation>
    <scope>NUCLEOTIDE SEQUENCE [LARGE SCALE GENOMIC DNA]</scope>
    <source>
        <strain evidence="5">COOX1</strain>
    </source>
</reference>
<dbReference type="SMART" id="SM00895">
    <property type="entry name" value="FCD"/>
    <property type="match status" value="1"/>
</dbReference>
<dbReference type="SUPFAM" id="SSF48008">
    <property type="entry name" value="GntR ligand-binding domain-like"/>
    <property type="match status" value="1"/>
</dbReference>
<evidence type="ECO:0000256" key="1">
    <source>
        <dbReference type="ARBA" id="ARBA00023015"/>
    </source>
</evidence>
<dbReference type="InterPro" id="IPR008920">
    <property type="entry name" value="TF_FadR/GntR_C"/>
</dbReference>
<evidence type="ECO:0000256" key="2">
    <source>
        <dbReference type="ARBA" id="ARBA00023125"/>
    </source>
</evidence>
<evidence type="ECO:0000256" key="3">
    <source>
        <dbReference type="ARBA" id="ARBA00023163"/>
    </source>
</evidence>
<dbReference type="Pfam" id="PF07729">
    <property type="entry name" value="FCD"/>
    <property type="match status" value="1"/>
</dbReference>
<dbReference type="InterPro" id="IPR011711">
    <property type="entry name" value="GntR_C"/>
</dbReference>
<dbReference type="EMBL" id="LR792683">
    <property type="protein sequence ID" value="CAB3393962.1"/>
    <property type="molecule type" value="Genomic_DNA"/>
</dbReference>
<proteinExistence type="predicted"/>
<evidence type="ECO:0000313" key="6">
    <source>
        <dbReference type="Proteomes" id="UP000502196"/>
    </source>
</evidence>
<gene>
    <name evidence="5" type="ORF">COOX1_2176</name>
</gene>
<accession>A0A6F9EBU4</accession>
<dbReference type="Gene3D" id="1.10.10.10">
    <property type="entry name" value="Winged helix-like DNA-binding domain superfamily/Winged helix DNA-binding domain"/>
    <property type="match status" value="1"/>
</dbReference>
<dbReference type="GO" id="GO:0003677">
    <property type="term" value="F:DNA binding"/>
    <property type="evidence" value="ECO:0007669"/>
    <property type="project" value="UniProtKB-KW"/>
</dbReference>
<dbReference type="InterPro" id="IPR000524">
    <property type="entry name" value="Tscrpt_reg_HTH_GntR"/>
</dbReference>
<feature type="domain" description="HTH gntR-type" evidence="4">
    <location>
        <begin position="9"/>
        <end position="76"/>
    </location>
</feature>
<keyword evidence="1" id="KW-0805">Transcription regulation</keyword>
<dbReference type="InterPro" id="IPR036390">
    <property type="entry name" value="WH_DNA-bd_sf"/>
</dbReference>
<dbReference type="Pfam" id="PF00392">
    <property type="entry name" value="GntR"/>
    <property type="match status" value="1"/>
</dbReference>
<dbReference type="PROSITE" id="PS50949">
    <property type="entry name" value="HTH_GNTR"/>
    <property type="match status" value="1"/>
</dbReference>
<dbReference type="Proteomes" id="UP000502196">
    <property type="component" value="Chromosome"/>
</dbReference>
<organism evidence="5 6">
    <name type="scientific">Kyrpidia spormannii</name>
    <dbReference type="NCBI Taxonomy" id="2055160"/>
    <lineage>
        <taxon>Bacteria</taxon>
        <taxon>Bacillati</taxon>
        <taxon>Bacillota</taxon>
        <taxon>Bacilli</taxon>
        <taxon>Bacillales</taxon>
        <taxon>Alicyclobacillaceae</taxon>
        <taxon>Kyrpidia</taxon>
    </lineage>
</organism>
<dbReference type="SUPFAM" id="SSF46785">
    <property type="entry name" value="Winged helix' DNA-binding domain"/>
    <property type="match status" value="1"/>
</dbReference>
<dbReference type="Gene3D" id="1.20.120.530">
    <property type="entry name" value="GntR ligand-binding domain-like"/>
    <property type="match status" value="1"/>
</dbReference>
<protein>
    <recommendedName>
        <fullName evidence="4">HTH gntR-type domain-containing protein</fullName>
    </recommendedName>
</protein>
<evidence type="ECO:0000313" key="5">
    <source>
        <dbReference type="EMBL" id="CAB3393962.1"/>
    </source>
</evidence>
<name>A0A6F9EBU4_9BACL</name>
<dbReference type="PANTHER" id="PTHR43537:SF45">
    <property type="entry name" value="GNTR FAMILY REGULATORY PROTEIN"/>
    <property type="match status" value="1"/>
</dbReference>
<dbReference type="PANTHER" id="PTHR43537">
    <property type="entry name" value="TRANSCRIPTIONAL REGULATOR, GNTR FAMILY"/>
    <property type="match status" value="1"/>
</dbReference>
<keyword evidence="2" id="KW-0238">DNA-binding</keyword>
<sequence length="219" mass="24640">MLPNIGRNGTLSEQAYQILKKRIIDSTFLPGQLLTEEMLAEQLGISRTPIRAALKQLEHDGLVALRSGRGVEVARVSLRDVQEWFECRLALEPFAAKLAAIRRQPEQMARLGELIADQDRARQDGEYVRYVELDHDFHVALASLAGNSRLVEMIDRLNVQVQRFLILSQTLYQSSLAALSEHESIRAAVELGKPEAAASFMEQHIREVLSRISRGTILD</sequence>
<dbReference type="CDD" id="cd07377">
    <property type="entry name" value="WHTH_GntR"/>
    <property type="match status" value="1"/>
</dbReference>
<dbReference type="PRINTS" id="PR00035">
    <property type="entry name" value="HTHGNTR"/>
</dbReference>
<dbReference type="InterPro" id="IPR036388">
    <property type="entry name" value="WH-like_DNA-bd_sf"/>
</dbReference>